<accession>A0A7F5R693</accession>
<dbReference type="Pfam" id="PF15797">
    <property type="entry name" value="DUF4706"/>
    <property type="match status" value="1"/>
</dbReference>
<name>A0A7F5R693_AGRPL</name>
<dbReference type="PANTHER" id="PTHR34394">
    <property type="entry name" value="SIMILAR TO RIKEN CDNA 2310022B05"/>
    <property type="match status" value="1"/>
</dbReference>
<evidence type="ECO:0000313" key="2">
    <source>
        <dbReference type="Proteomes" id="UP000192223"/>
    </source>
</evidence>
<dbReference type="Proteomes" id="UP000192223">
    <property type="component" value="Unplaced"/>
</dbReference>
<dbReference type="InParanoid" id="A0A7F5R693"/>
<evidence type="ECO:0000313" key="3">
    <source>
        <dbReference type="RefSeq" id="XP_025831484.1"/>
    </source>
</evidence>
<protein>
    <submittedName>
        <fullName evidence="3">Uncharacterized protein C1orf198 homolog isoform X1</fullName>
    </submittedName>
</protein>
<dbReference type="PANTHER" id="PTHR34394:SF1">
    <property type="entry name" value="SIMILAR TO RIKEN CDNA 2310022B05"/>
    <property type="match status" value="1"/>
</dbReference>
<gene>
    <name evidence="3" type="primary">LOC108739798</name>
</gene>
<evidence type="ECO:0000259" key="1">
    <source>
        <dbReference type="Pfam" id="PF15797"/>
    </source>
</evidence>
<dbReference type="OrthoDB" id="5984457at2759"/>
<reference evidence="3" key="1">
    <citation type="submission" date="2025-08" db="UniProtKB">
        <authorList>
            <consortium name="RefSeq"/>
        </authorList>
    </citation>
    <scope>IDENTIFICATION</scope>
    <source>
        <tissue evidence="3">Entire body</tissue>
    </source>
</reference>
<organism evidence="2 3">
    <name type="scientific">Agrilus planipennis</name>
    <name type="common">Emerald ash borer</name>
    <name type="synonym">Agrilus marcopoli</name>
    <dbReference type="NCBI Taxonomy" id="224129"/>
    <lineage>
        <taxon>Eukaryota</taxon>
        <taxon>Metazoa</taxon>
        <taxon>Ecdysozoa</taxon>
        <taxon>Arthropoda</taxon>
        <taxon>Hexapoda</taxon>
        <taxon>Insecta</taxon>
        <taxon>Pterygota</taxon>
        <taxon>Neoptera</taxon>
        <taxon>Endopterygota</taxon>
        <taxon>Coleoptera</taxon>
        <taxon>Polyphaga</taxon>
        <taxon>Elateriformia</taxon>
        <taxon>Buprestoidea</taxon>
        <taxon>Buprestidae</taxon>
        <taxon>Agrilinae</taxon>
        <taxon>Agrilus</taxon>
    </lineage>
</organism>
<sequence length="165" mass="18921">MSLKSIADQYFGSINTMASRLYTDMNETKVAYDKLWLSLSEKEQNQIMNESIIKPEACLQYNTVRCKEIAKEEYAAKTVIDDNCSYRDEHSAPFSFRTPSQRDLTICLNDSSDNMQGEIKKTSKPKTKEVVAKVHVICNKNSWHDDEDSFSSVVPKTGLDFLDNW</sequence>
<dbReference type="AlphaFoldDB" id="A0A7F5R693"/>
<keyword evidence="2" id="KW-1185">Reference proteome</keyword>
<feature type="domain" description="DUF4706" evidence="1">
    <location>
        <begin position="9"/>
        <end position="104"/>
    </location>
</feature>
<dbReference type="InterPro" id="IPR031600">
    <property type="entry name" value="DUF4706"/>
</dbReference>
<dbReference type="RefSeq" id="XP_025831484.1">
    <property type="nucleotide sequence ID" value="XM_025975699.1"/>
</dbReference>
<proteinExistence type="predicted"/>
<dbReference type="GeneID" id="108739798"/>